<dbReference type="RefSeq" id="WP_054582651.1">
    <property type="nucleotide sequence ID" value="NZ_LGUC01000001.1"/>
</dbReference>
<protein>
    <submittedName>
        <fullName evidence="2">Uncharacterized protein</fullName>
    </submittedName>
</protein>
<feature type="transmembrane region" description="Helical" evidence="1">
    <location>
        <begin position="63"/>
        <end position="92"/>
    </location>
</feature>
<dbReference type="Proteomes" id="UP000050535">
    <property type="component" value="Unassembled WGS sequence"/>
</dbReference>
<dbReference type="Pfam" id="PF24380">
    <property type="entry name" value="DUF7536"/>
    <property type="match status" value="1"/>
</dbReference>
<dbReference type="EMBL" id="LGUC01000001">
    <property type="protein sequence ID" value="KPN29325.1"/>
    <property type="molecule type" value="Genomic_DNA"/>
</dbReference>
<dbReference type="AlphaFoldDB" id="A0A0P7HRN7"/>
<keyword evidence="1" id="KW-0812">Transmembrane</keyword>
<feature type="transmembrane region" description="Helical" evidence="1">
    <location>
        <begin position="23"/>
        <end position="43"/>
    </location>
</feature>
<keyword evidence="1" id="KW-0472">Membrane</keyword>
<gene>
    <name evidence="2" type="ORF">SY89_00038</name>
</gene>
<dbReference type="STRING" id="699431.SY89_00038"/>
<organism evidence="2 3">
    <name type="scientific">Halolamina pelagica</name>
    <dbReference type="NCBI Taxonomy" id="699431"/>
    <lineage>
        <taxon>Archaea</taxon>
        <taxon>Methanobacteriati</taxon>
        <taxon>Methanobacteriota</taxon>
        <taxon>Stenosarchaea group</taxon>
        <taxon>Halobacteria</taxon>
        <taxon>Halobacteriales</taxon>
        <taxon>Haloferacaceae</taxon>
    </lineage>
</organism>
<accession>A0A0P7HRN7</accession>
<proteinExistence type="predicted"/>
<keyword evidence="1" id="KW-1133">Transmembrane helix</keyword>
<reference evidence="3" key="1">
    <citation type="submission" date="2013-11" db="EMBL/GenBank/DDBJ databases">
        <authorList>
            <person name="Hoang H.T."/>
            <person name="Killian M.L."/>
            <person name="Madson D.M."/>
            <person name="Arruda P.H.E."/>
            <person name="Sun D."/>
            <person name="Schwartz K.J."/>
            <person name="Yoon K."/>
        </authorList>
    </citation>
    <scope>NUCLEOTIDE SEQUENCE [LARGE SCALE GENOMIC DNA]</scope>
    <source>
        <strain evidence="3">CDK2</strain>
    </source>
</reference>
<keyword evidence="3" id="KW-1185">Reference proteome</keyword>
<dbReference type="InterPro" id="IPR055958">
    <property type="entry name" value="DUF7536"/>
</dbReference>
<evidence type="ECO:0000256" key="1">
    <source>
        <dbReference type="SAM" id="Phobius"/>
    </source>
</evidence>
<evidence type="ECO:0000313" key="3">
    <source>
        <dbReference type="Proteomes" id="UP000050535"/>
    </source>
</evidence>
<name>A0A0P7HRN7_9EURY</name>
<evidence type="ECO:0000313" key="2">
    <source>
        <dbReference type="EMBL" id="KPN29325.1"/>
    </source>
</evidence>
<comment type="caution">
    <text evidence="2">The sequence shown here is derived from an EMBL/GenBank/DDBJ whole genome shotgun (WGS) entry which is preliminary data.</text>
</comment>
<sequence>MSEEPPEPSVAPLLEALSVRRNAAVGAAVGVALAALAYVFRLGRAAGPFAGTRQFPVLGETGWFLLLSVVLASAAALLVTTLLTLLSLVALVREEA</sequence>